<dbReference type="Pfam" id="PF08972">
    <property type="entry name" value="DUF1902"/>
    <property type="match status" value="1"/>
</dbReference>
<dbReference type="OrthoDB" id="361917at2"/>
<keyword evidence="3" id="KW-1185">Reference proteome</keyword>
<accession>A0A1M5XLP3</accession>
<dbReference type="InterPro" id="IPR015066">
    <property type="entry name" value="DUF1902"/>
</dbReference>
<dbReference type="Gene3D" id="3.30.2390.10">
    <property type="entry name" value="TTHA1013-like"/>
    <property type="match status" value="1"/>
</dbReference>
<gene>
    <name evidence="2" type="ORF">SAMN04488135_1077</name>
</gene>
<evidence type="ECO:0000259" key="1">
    <source>
        <dbReference type="Pfam" id="PF08972"/>
    </source>
</evidence>
<proteinExistence type="predicted"/>
<dbReference type="InterPro" id="IPR035069">
    <property type="entry name" value="TTHA1013/TTHA0281-like"/>
</dbReference>
<sequence length="113" mass="12518">MQKILFIQAEWDQNAEVWVAASNDVPGLVTEAKTLEILSTKLNRMIPELLDANGVTRDAEVPFELLARRFFVTRSPDLAGTLNRQCRSLRGDKAEADAIGFGKAAASLIESWE</sequence>
<dbReference type="RefSeq" id="WP_013741671.1">
    <property type="nucleotide sequence ID" value="NZ_FQXE01000007.1"/>
</dbReference>
<evidence type="ECO:0000313" key="3">
    <source>
        <dbReference type="Proteomes" id="UP000184226"/>
    </source>
</evidence>
<dbReference type="EMBL" id="FQXE01000007">
    <property type="protein sequence ID" value="SHI00750.1"/>
    <property type="molecule type" value="Genomic_DNA"/>
</dbReference>
<dbReference type="SUPFAM" id="SSF143100">
    <property type="entry name" value="TTHA1013/TTHA0281-like"/>
    <property type="match status" value="1"/>
</dbReference>
<protein>
    <recommendedName>
        <fullName evidence="1">DUF1902 domain-containing protein</fullName>
    </recommendedName>
</protein>
<dbReference type="STRING" id="658167.SAMN04488135_1077"/>
<reference evidence="2 3" key="1">
    <citation type="submission" date="2016-11" db="EMBL/GenBank/DDBJ databases">
        <authorList>
            <person name="Jaros S."/>
            <person name="Januszkiewicz K."/>
            <person name="Wedrychowicz H."/>
        </authorList>
    </citation>
    <scope>NUCLEOTIDE SEQUENCE [LARGE SCALE GENOMIC DNA]</scope>
    <source>
        <strain evidence="2 3">CGMCC 1.10190</strain>
    </source>
</reference>
<name>A0A1M5XLP3_9BURK</name>
<feature type="domain" description="DUF1902" evidence="1">
    <location>
        <begin position="5"/>
        <end position="68"/>
    </location>
</feature>
<dbReference type="AlphaFoldDB" id="A0A1M5XLP3"/>
<dbReference type="Proteomes" id="UP000184226">
    <property type="component" value="Unassembled WGS sequence"/>
</dbReference>
<evidence type="ECO:0000313" key="2">
    <source>
        <dbReference type="EMBL" id="SHI00750.1"/>
    </source>
</evidence>
<organism evidence="2 3">
    <name type="scientific">Pollutimonas bauzanensis</name>
    <dbReference type="NCBI Taxonomy" id="658167"/>
    <lineage>
        <taxon>Bacteria</taxon>
        <taxon>Pseudomonadati</taxon>
        <taxon>Pseudomonadota</taxon>
        <taxon>Betaproteobacteria</taxon>
        <taxon>Burkholderiales</taxon>
        <taxon>Alcaligenaceae</taxon>
        <taxon>Pollutimonas</taxon>
    </lineage>
</organism>